<dbReference type="Gene3D" id="3.60.15.10">
    <property type="entry name" value="Ribonuclease Z/Hydroxyacylglutathione hydrolase-like"/>
    <property type="match status" value="1"/>
</dbReference>
<dbReference type="SUPFAM" id="SSF56281">
    <property type="entry name" value="Metallo-hydrolase/oxidoreductase"/>
    <property type="match status" value="1"/>
</dbReference>
<dbReference type="Pfam" id="PF00753">
    <property type="entry name" value="Lactamase_B"/>
    <property type="match status" value="1"/>
</dbReference>
<sequence>MSLLSLFMANILASERCKLRLETAIGPLTFVGVSRAGSGTAIACPDLKLQLDAGMNVHDFHPDAVFVTHCHADHSFRLTHFVSRSKPPIFFMPEEMVEAAENFLFHSQVLSNGEPMSKDQYETNHKTQSVRPGETLQKFVRQKHVYAEVIRCVHRAPCVGYVFGSRVSKLAAHLVGAPKDEIARRAQAGEKVTEEREQLLFGFMGDTTAEVFTPSEPAEDGGENQKPTGSLVPFLERGLPALFVECSFLLEEEMPNARKTGHMHYSELKPVLLQYPDTTFILTHFSRRYSFGFVRDFFAKERENTEGGLQNVKLFIAPDDPNGFPVHDLDANCTKWLR</sequence>
<dbReference type="InterPro" id="IPR036866">
    <property type="entry name" value="RibonucZ/Hydroxyglut_hydro"/>
</dbReference>
<dbReference type="AlphaFoldDB" id="A0A0G4HE38"/>
<proteinExistence type="predicted"/>
<accession>A0A0G4HE38</accession>
<feature type="domain" description="Metallo-beta-lactamase" evidence="1">
    <location>
        <begin position="57"/>
        <end position="111"/>
    </location>
</feature>
<dbReference type="EMBL" id="CDMZ01002424">
    <property type="protein sequence ID" value="CEM42313.1"/>
    <property type="molecule type" value="Genomic_DNA"/>
</dbReference>
<dbReference type="PANTHER" id="PTHR46504">
    <property type="entry name" value="TRNASE Z TRZ1"/>
    <property type="match status" value="1"/>
</dbReference>
<organism evidence="2">
    <name type="scientific">Chromera velia CCMP2878</name>
    <dbReference type="NCBI Taxonomy" id="1169474"/>
    <lineage>
        <taxon>Eukaryota</taxon>
        <taxon>Sar</taxon>
        <taxon>Alveolata</taxon>
        <taxon>Colpodellida</taxon>
        <taxon>Chromeraceae</taxon>
        <taxon>Chromera</taxon>
    </lineage>
</organism>
<reference evidence="2" key="1">
    <citation type="submission" date="2014-11" db="EMBL/GenBank/DDBJ databases">
        <authorList>
            <person name="Otto D Thomas"/>
            <person name="Naeem Raeece"/>
        </authorList>
    </citation>
    <scope>NUCLEOTIDE SEQUENCE</scope>
</reference>
<evidence type="ECO:0000259" key="1">
    <source>
        <dbReference type="Pfam" id="PF00753"/>
    </source>
</evidence>
<name>A0A0G4HE38_9ALVE</name>
<protein>
    <recommendedName>
        <fullName evidence="1">Metallo-beta-lactamase domain-containing protein</fullName>
    </recommendedName>
</protein>
<gene>
    <name evidence="2" type="ORF">Cvel_26643</name>
</gene>
<dbReference type="InterPro" id="IPR001279">
    <property type="entry name" value="Metallo-B-lactamas"/>
</dbReference>
<dbReference type="PANTHER" id="PTHR46504:SF2">
    <property type="entry name" value="TRNASE Z TRZ1"/>
    <property type="match status" value="1"/>
</dbReference>
<evidence type="ECO:0000313" key="2">
    <source>
        <dbReference type="EMBL" id="CEM42313.1"/>
    </source>
</evidence>
<dbReference type="VEuPathDB" id="CryptoDB:Cvel_26643"/>